<keyword evidence="2" id="KW-1185">Reference proteome</keyword>
<protein>
    <submittedName>
        <fullName evidence="1">22190_t:CDS:1</fullName>
    </submittedName>
</protein>
<dbReference type="EMBL" id="CAJVPY010031866">
    <property type="protein sequence ID" value="CAG8797112.1"/>
    <property type="molecule type" value="Genomic_DNA"/>
</dbReference>
<evidence type="ECO:0000313" key="2">
    <source>
        <dbReference type="Proteomes" id="UP000789405"/>
    </source>
</evidence>
<name>A0A9N9JTY0_9GLOM</name>
<reference evidence="1" key="1">
    <citation type="submission" date="2021-06" db="EMBL/GenBank/DDBJ databases">
        <authorList>
            <person name="Kallberg Y."/>
            <person name="Tangrot J."/>
            <person name="Rosling A."/>
        </authorList>
    </citation>
    <scope>NUCLEOTIDE SEQUENCE</scope>
    <source>
        <strain evidence="1">MA453B</strain>
    </source>
</reference>
<feature type="non-terminal residue" evidence="1">
    <location>
        <position position="44"/>
    </location>
</feature>
<proteinExistence type="predicted"/>
<accession>A0A9N9JTY0</accession>
<comment type="caution">
    <text evidence="1">The sequence shown here is derived from an EMBL/GenBank/DDBJ whole genome shotgun (WGS) entry which is preliminary data.</text>
</comment>
<dbReference type="AlphaFoldDB" id="A0A9N9JTY0"/>
<dbReference type="Proteomes" id="UP000789405">
    <property type="component" value="Unassembled WGS sequence"/>
</dbReference>
<gene>
    <name evidence="1" type="ORF">DERYTH_LOCUS22616</name>
</gene>
<feature type="non-terminal residue" evidence="1">
    <location>
        <position position="1"/>
    </location>
</feature>
<organism evidence="1 2">
    <name type="scientific">Dentiscutata erythropus</name>
    <dbReference type="NCBI Taxonomy" id="1348616"/>
    <lineage>
        <taxon>Eukaryota</taxon>
        <taxon>Fungi</taxon>
        <taxon>Fungi incertae sedis</taxon>
        <taxon>Mucoromycota</taxon>
        <taxon>Glomeromycotina</taxon>
        <taxon>Glomeromycetes</taxon>
        <taxon>Diversisporales</taxon>
        <taxon>Gigasporaceae</taxon>
        <taxon>Dentiscutata</taxon>
    </lineage>
</organism>
<evidence type="ECO:0000313" key="1">
    <source>
        <dbReference type="EMBL" id="CAG8797112.1"/>
    </source>
</evidence>
<sequence length="44" mass="5205">KTESKNILAKFEEKIPRIPLLGKASNYIKKYLEGKMDKIFDNEY</sequence>